<dbReference type="AlphaFoldDB" id="A0A0L9V1T4"/>
<gene>
    <name evidence="2" type="ORF">LR48_Vigan07g253600</name>
</gene>
<sequence>MAASVASTSSASASPLESEGPTSTPKDPSSIPIVSEAIASFRNSLNLDSPPSSKFDASSRKHVWGSVVRNLTQLYHISQLPEREMSLLLRATSSPRPVVGAAIAHVGGSHAVYNVSASTFATLTPGESCSHCDQTEMLLERHSLFFLKQSPPKP</sequence>
<dbReference type="Gramene" id="KOM48832">
    <property type="protein sequence ID" value="KOM48832"/>
    <property type="gene ID" value="LR48_Vigan07g253600"/>
</dbReference>
<dbReference type="Proteomes" id="UP000053144">
    <property type="component" value="Chromosome 7"/>
</dbReference>
<proteinExistence type="predicted"/>
<reference evidence="3" key="1">
    <citation type="journal article" date="2015" name="Proc. Natl. Acad. Sci. U.S.A.">
        <title>Genome sequencing of adzuki bean (Vigna angularis) provides insight into high starch and low fat accumulation and domestication.</title>
        <authorList>
            <person name="Yang K."/>
            <person name="Tian Z."/>
            <person name="Chen C."/>
            <person name="Luo L."/>
            <person name="Zhao B."/>
            <person name="Wang Z."/>
            <person name="Yu L."/>
            <person name="Li Y."/>
            <person name="Sun Y."/>
            <person name="Li W."/>
            <person name="Chen Y."/>
            <person name="Li Y."/>
            <person name="Zhang Y."/>
            <person name="Ai D."/>
            <person name="Zhao J."/>
            <person name="Shang C."/>
            <person name="Ma Y."/>
            <person name="Wu B."/>
            <person name="Wang M."/>
            <person name="Gao L."/>
            <person name="Sun D."/>
            <person name="Zhang P."/>
            <person name="Guo F."/>
            <person name="Wang W."/>
            <person name="Li Y."/>
            <person name="Wang J."/>
            <person name="Varshney R.K."/>
            <person name="Wang J."/>
            <person name="Ling H.Q."/>
            <person name="Wan P."/>
        </authorList>
    </citation>
    <scope>NUCLEOTIDE SEQUENCE</scope>
    <source>
        <strain evidence="3">cv. Jingnong 6</strain>
    </source>
</reference>
<protein>
    <submittedName>
        <fullName evidence="2">Uncharacterized protein</fullName>
    </submittedName>
</protein>
<feature type="region of interest" description="Disordered" evidence="1">
    <location>
        <begin position="1"/>
        <end position="32"/>
    </location>
</feature>
<dbReference type="EMBL" id="CM003377">
    <property type="protein sequence ID" value="KOM48832.1"/>
    <property type="molecule type" value="Genomic_DNA"/>
</dbReference>
<evidence type="ECO:0000256" key="1">
    <source>
        <dbReference type="SAM" id="MobiDB-lite"/>
    </source>
</evidence>
<organism evidence="2 3">
    <name type="scientific">Phaseolus angularis</name>
    <name type="common">Azuki bean</name>
    <name type="synonym">Vigna angularis</name>
    <dbReference type="NCBI Taxonomy" id="3914"/>
    <lineage>
        <taxon>Eukaryota</taxon>
        <taxon>Viridiplantae</taxon>
        <taxon>Streptophyta</taxon>
        <taxon>Embryophyta</taxon>
        <taxon>Tracheophyta</taxon>
        <taxon>Spermatophyta</taxon>
        <taxon>Magnoliopsida</taxon>
        <taxon>eudicotyledons</taxon>
        <taxon>Gunneridae</taxon>
        <taxon>Pentapetalae</taxon>
        <taxon>rosids</taxon>
        <taxon>fabids</taxon>
        <taxon>Fabales</taxon>
        <taxon>Fabaceae</taxon>
        <taxon>Papilionoideae</taxon>
        <taxon>50 kb inversion clade</taxon>
        <taxon>NPAAA clade</taxon>
        <taxon>indigoferoid/millettioid clade</taxon>
        <taxon>Phaseoleae</taxon>
        <taxon>Vigna</taxon>
    </lineage>
</organism>
<evidence type="ECO:0000313" key="2">
    <source>
        <dbReference type="EMBL" id="KOM48832.1"/>
    </source>
</evidence>
<feature type="compositionally biased region" description="Low complexity" evidence="1">
    <location>
        <begin position="1"/>
        <end position="14"/>
    </location>
</feature>
<accession>A0A0L9V1T4</accession>
<name>A0A0L9V1T4_PHAAN</name>
<evidence type="ECO:0000313" key="3">
    <source>
        <dbReference type="Proteomes" id="UP000053144"/>
    </source>
</evidence>